<sequence length="513" mass="59749">MINFKEFVNSKGEIILYTGNPNLQKLDNLSIGLGDIWHSSFEQGYKNAFPELVYQTATFFWYLNDFDGLSECVSWRVNPNAFAVRKSVWEKVNGFDREYENLHMQALDFGYNAVGNSGAVSLYIKNLFEINTIEKVEISARDRHTFFIKNFKVEHALYMIYRQGFWKWNEWDAFFYAKNTFKKFIVKPIVKPRVLKSVEGNPKVSYIIPTMLRQDYTLQLLTDLEQQSYSVTQVIIVDGTPEVFRDEGLYHQKKYPFELIVKWQESKGSCRARNEGIDLCTGDYVIFGDDDIRIPPDFIENHIRFLQTNNCGACNGLDIRADHQKQDLKDLKKKLDHLGNKRWIAGCAQMFSNANSCVKRDFVTQLAGNDVNFDGGYGEDSDFGMSLSKIGVTVLHNPFSVNLHLKPPTGGYRFWGTQAKIIGKKRKSQPWELDAPVKWIRPVPSPTVLYGIVKHYTPQQVLEYKQKHFFLYLFKGTKMFFLFRFIRIPYKNIQFRKSLFYAKKLMALGKRTQ</sequence>
<dbReference type="InterPro" id="IPR001173">
    <property type="entry name" value="Glyco_trans_2-like"/>
</dbReference>
<dbReference type="EMBL" id="FODN01000012">
    <property type="protein sequence ID" value="SEO67487.1"/>
    <property type="molecule type" value="Genomic_DNA"/>
</dbReference>
<name>A0A1H8RMH3_9FLAO</name>
<dbReference type="AlphaFoldDB" id="A0A1H8RMH3"/>
<dbReference type="STRING" id="604089.SAMN04487942_0104"/>
<accession>A0A1H8RMH3</accession>
<protein>
    <submittedName>
        <fullName evidence="3">Glycosyltransferase, GT2 family</fullName>
    </submittedName>
</protein>
<evidence type="ECO:0000313" key="3">
    <source>
        <dbReference type="EMBL" id="SEO67487.1"/>
    </source>
</evidence>
<feature type="domain" description="Glycosyltransferase 2-like" evidence="2">
    <location>
        <begin position="205"/>
        <end position="340"/>
    </location>
</feature>
<dbReference type="GO" id="GO:0016740">
    <property type="term" value="F:transferase activity"/>
    <property type="evidence" value="ECO:0007669"/>
    <property type="project" value="UniProtKB-KW"/>
</dbReference>
<evidence type="ECO:0000256" key="1">
    <source>
        <dbReference type="SAM" id="Coils"/>
    </source>
</evidence>
<keyword evidence="1" id="KW-0175">Coiled coil</keyword>
<dbReference type="RefSeq" id="WP_091174263.1">
    <property type="nucleotide sequence ID" value="NZ_CBCSFM010000014.1"/>
</dbReference>
<feature type="coiled-coil region" evidence="1">
    <location>
        <begin position="314"/>
        <end position="341"/>
    </location>
</feature>
<reference evidence="4" key="1">
    <citation type="submission" date="2016-10" db="EMBL/GenBank/DDBJ databases">
        <authorList>
            <person name="Varghese N."/>
            <person name="Submissions S."/>
        </authorList>
    </citation>
    <scope>NUCLEOTIDE SEQUENCE [LARGE SCALE GENOMIC DNA]</scope>
    <source>
        <strain evidence="4">CGMCC 1.8704</strain>
    </source>
</reference>
<dbReference type="PANTHER" id="PTHR43685:SF3">
    <property type="entry name" value="SLR2126 PROTEIN"/>
    <property type="match status" value="1"/>
</dbReference>
<gene>
    <name evidence="3" type="ORF">SAMN04487942_0104</name>
</gene>
<dbReference type="OrthoDB" id="1326385at2"/>
<dbReference type="PANTHER" id="PTHR43685">
    <property type="entry name" value="GLYCOSYLTRANSFERASE"/>
    <property type="match status" value="1"/>
</dbReference>
<organism evidence="3 4">
    <name type="scientific">Flavobacterium sinopsychrotolerans</name>
    <dbReference type="NCBI Taxonomy" id="604089"/>
    <lineage>
        <taxon>Bacteria</taxon>
        <taxon>Pseudomonadati</taxon>
        <taxon>Bacteroidota</taxon>
        <taxon>Flavobacteriia</taxon>
        <taxon>Flavobacteriales</taxon>
        <taxon>Flavobacteriaceae</taxon>
        <taxon>Flavobacterium</taxon>
    </lineage>
</organism>
<dbReference type="InterPro" id="IPR029044">
    <property type="entry name" value="Nucleotide-diphossugar_trans"/>
</dbReference>
<dbReference type="CDD" id="cd00761">
    <property type="entry name" value="Glyco_tranf_GTA_type"/>
    <property type="match status" value="1"/>
</dbReference>
<dbReference type="Proteomes" id="UP000198657">
    <property type="component" value="Unassembled WGS sequence"/>
</dbReference>
<evidence type="ECO:0000259" key="2">
    <source>
        <dbReference type="Pfam" id="PF00535"/>
    </source>
</evidence>
<keyword evidence="4" id="KW-1185">Reference proteome</keyword>
<evidence type="ECO:0000313" key="4">
    <source>
        <dbReference type="Proteomes" id="UP000198657"/>
    </source>
</evidence>
<dbReference type="Pfam" id="PF00535">
    <property type="entry name" value="Glycos_transf_2"/>
    <property type="match status" value="1"/>
</dbReference>
<dbReference type="Gene3D" id="3.90.550.10">
    <property type="entry name" value="Spore Coat Polysaccharide Biosynthesis Protein SpsA, Chain A"/>
    <property type="match status" value="1"/>
</dbReference>
<dbReference type="SUPFAM" id="SSF53448">
    <property type="entry name" value="Nucleotide-diphospho-sugar transferases"/>
    <property type="match status" value="1"/>
</dbReference>
<proteinExistence type="predicted"/>
<dbReference type="InterPro" id="IPR050834">
    <property type="entry name" value="Glycosyltransf_2"/>
</dbReference>
<keyword evidence="3" id="KW-0808">Transferase</keyword>